<feature type="region of interest" description="Disordered" evidence="1">
    <location>
        <begin position="207"/>
        <end position="261"/>
    </location>
</feature>
<feature type="compositionally biased region" description="Pro residues" evidence="1">
    <location>
        <begin position="375"/>
        <end position="384"/>
    </location>
</feature>
<feature type="region of interest" description="Disordered" evidence="1">
    <location>
        <begin position="1"/>
        <end position="22"/>
    </location>
</feature>
<comment type="caution">
    <text evidence="2">The sequence shown here is derived from an EMBL/GenBank/DDBJ whole genome shotgun (WGS) entry which is preliminary data.</text>
</comment>
<evidence type="ECO:0000313" key="2">
    <source>
        <dbReference type="EMBL" id="KAK4459064.1"/>
    </source>
</evidence>
<feature type="region of interest" description="Disordered" evidence="1">
    <location>
        <begin position="535"/>
        <end position="557"/>
    </location>
</feature>
<name>A0AAV9HDD0_9PEZI</name>
<evidence type="ECO:0000313" key="3">
    <source>
        <dbReference type="Proteomes" id="UP001321749"/>
    </source>
</evidence>
<gene>
    <name evidence="2" type="ORF">QBC42DRAFT_254747</name>
</gene>
<feature type="region of interest" description="Disordered" evidence="1">
    <location>
        <begin position="367"/>
        <end position="413"/>
    </location>
</feature>
<dbReference type="AlphaFoldDB" id="A0AAV9HDD0"/>
<feature type="compositionally biased region" description="Basic and acidic residues" evidence="1">
    <location>
        <begin position="446"/>
        <end position="463"/>
    </location>
</feature>
<organism evidence="2 3">
    <name type="scientific">Cladorrhinum samala</name>
    <dbReference type="NCBI Taxonomy" id="585594"/>
    <lineage>
        <taxon>Eukaryota</taxon>
        <taxon>Fungi</taxon>
        <taxon>Dikarya</taxon>
        <taxon>Ascomycota</taxon>
        <taxon>Pezizomycotina</taxon>
        <taxon>Sordariomycetes</taxon>
        <taxon>Sordariomycetidae</taxon>
        <taxon>Sordariales</taxon>
        <taxon>Podosporaceae</taxon>
        <taxon>Cladorrhinum</taxon>
    </lineage>
</organism>
<dbReference type="EMBL" id="MU865047">
    <property type="protein sequence ID" value="KAK4459064.1"/>
    <property type="molecule type" value="Genomic_DNA"/>
</dbReference>
<protein>
    <submittedName>
        <fullName evidence="2">Uncharacterized protein</fullName>
    </submittedName>
</protein>
<accession>A0AAV9HDD0</accession>
<proteinExistence type="predicted"/>
<feature type="compositionally biased region" description="Polar residues" evidence="1">
    <location>
        <begin position="98"/>
        <end position="121"/>
    </location>
</feature>
<feature type="region of interest" description="Disordered" evidence="1">
    <location>
        <begin position="84"/>
        <end position="144"/>
    </location>
</feature>
<reference evidence="2" key="2">
    <citation type="submission" date="2023-06" db="EMBL/GenBank/DDBJ databases">
        <authorList>
            <consortium name="Lawrence Berkeley National Laboratory"/>
            <person name="Mondo S.J."/>
            <person name="Hensen N."/>
            <person name="Bonometti L."/>
            <person name="Westerberg I."/>
            <person name="Brannstrom I.O."/>
            <person name="Guillou S."/>
            <person name="Cros-Aarteil S."/>
            <person name="Calhoun S."/>
            <person name="Haridas S."/>
            <person name="Kuo A."/>
            <person name="Pangilinan J."/>
            <person name="Riley R."/>
            <person name="Labutti K."/>
            <person name="Andreopoulos B."/>
            <person name="Lipzen A."/>
            <person name="Chen C."/>
            <person name="Yanf M."/>
            <person name="Daum C."/>
            <person name="Ng V."/>
            <person name="Clum A."/>
            <person name="Steindorff A."/>
            <person name="Ohm R."/>
            <person name="Martin F."/>
            <person name="Silar P."/>
            <person name="Natvig D."/>
            <person name="Lalanne C."/>
            <person name="Gautier V."/>
            <person name="Ament-Velasquez S.L."/>
            <person name="Kruys A."/>
            <person name="Hutchinson M.I."/>
            <person name="Powell A.J."/>
            <person name="Barry K."/>
            <person name="Miller A.N."/>
            <person name="Grigoriev I.V."/>
            <person name="Debuchy R."/>
            <person name="Gladieux P."/>
            <person name="Thoren M.H."/>
            <person name="Johannesson H."/>
        </authorList>
    </citation>
    <scope>NUCLEOTIDE SEQUENCE</scope>
    <source>
        <strain evidence="2">PSN324</strain>
    </source>
</reference>
<feature type="compositionally biased region" description="Basic residues" evidence="1">
    <location>
        <begin position="536"/>
        <end position="550"/>
    </location>
</feature>
<evidence type="ECO:0000256" key="1">
    <source>
        <dbReference type="SAM" id="MobiDB-lite"/>
    </source>
</evidence>
<sequence>MSADAAPTLFPNRPIRPLPKRRLRERLPPEVAESIEYPPVPQRISPLFSYNIPSVDESVSSGTGTGSALPREVVADLARQTRAIGLGSENDRAGNSAPRVNNSNRPQLDTSGRLLSSTPTLDQDDFAPLSYPSSPDGYDSFENANNKKKRKIPTAVEGGVHIANDSLLSAGLLNRAGQATEAQGQSSTPSSSPYYSPYYGSGSFGSGAQNVAGPGRGRYGRAKSGRSPLRTLSDSTNSWAGRNSKLRPGPWTPGSNESPGIISTAIANAEKLTRHQGQENISLLHQQLNTKRSEASTQFTFTCDSQVPVSWPGPDRRIALPPDQQQSAGIRQGKESWSRAPHSLHAGQPAPLMPQTVGMEAHEAVTKVGPGNHAQPPPPPPPPKGSRRSPTKEFLAAAKARRRERQLYNKRNPPKPEDIWICHFCEYEDIFGHPPEALVRSYEIKDRKQRQLEQQRRAQWERMKKGKHKGKKNSKLPTKNNNAVQDSQSLDSHGVPLNHYGQETQDDEFYDEDDYEEEDYEPDDEVHVACTAQVSGHHHHHHLHHHHHSHVQIQSGGSCAIHDGGGT</sequence>
<feature type="compositionally biased region" description="Basic residues" evidence="1">
    <location>
        <begin position="464"/>
        <end position="474"/>
    </location>
</feature>
<feature type="region of interest" description="Disordered" evidence="1">
    <location>
        <begin position="315"/>
        <end position="351"/>
    </location>
</feature>
<feature type="region of interest" description="Disordered" evidence="1">
    <location>
        <begin position="446"/>
        <end position="506"/>
    </location>
</feature>
<feature type="compositionally biased region" description="Polar residues" evidence="1">
    <location>
        <begin position="475"/>
        <end position="491"/>
    </location>
</feature>
<keyword evidence="3" id="KW-1185">Reference proteome</keyword>
<feature type="compositionally biased region" description="Polar residues" evidence="1">
    <location>
        <begin position="230"/>
        <end position="241"/>
    </location>
</feature>
<dbReference type="Proteomes" id="UP001321749">
    <property type="component" value="Unassembled WGS sequence"/>
</dbReference>
<reference evidence="2" key="1">
    <citation type="journal article" date="2023" name="Mol. Phylogenet. Evol.">
        <title>Genome-scale phylogeny and comparative genomics of the fungal order Sordariales.</title>
        <authorList>
            <person name="Hensen N."/>
            <person name="Bonometti L."/>
            <person name="Westerberg I."/>
            <person name="Brannstrom I.O."/>
            <person name="Guillou S."/>
            <person name="Cros-Aarteil S."/>
            <person name="Calhoun S."/>
            <person name="Haridas S."/>
            <person name="Kuo A."/>
            <person name="Mondo S."/>
            <person name="Pangilinan J."/>
            <person name="Riley R."/>
            <person name="LaButti K."/>
            <person name="Andreopoulos B."/>
            <person name="Lipzen A."/>
            <person name="Chen C."/>
            <person name="Yan M."/>
            <person name="Daum C."/>
            <person name="Ng V."/>
            <person name="Clum A."/>
            <person name="Steindorff A."/>
            <person name="Ohm R.A."/>
            <person name="Martin F."/>
            <person name="Silar P."/>
            <person name="Natvig D.O."/>
            <person name="Lalanne C."/>
            <person name="Gautier V."/>
            <person name="Ament-Velasquez S.L."/>
            <person name="Kruys A."/>
            <person name="Hutchinson M.I."/>
            <person name="Powell A.J."/>
            <person name="Barry K."/>
            <person name="Miller A.N."/>
            <person name="Grigoriev I.V."/>
            <person name="Debuchy R."/>
            <person name="Gladieux P."/>
            <person name="Hiltunen Thoren M."/>
            <person name="Johannesson H."/>
        </authorList>
    </citation>
    <scope>NUCLEOTIDE SEQUENCE</scope>
    <source>
        <strain evidence="2">PSN324</strain>
    </source>
</reference>